<keyword evidence="3 4" id="KW-0460">Magnesium</keyword>
<comment type="cofactor">
    <cofactor evidence="1 4">
        <name>Mg(2+)</name>
        <dbReference type="ChEBI" id="CHEBI:18420"/>
    </cofactor>
</comment>
<evidence type="ECO:0000256" key="1">
    <source>
        <dbReference type="ARBA" id="ARBA00001946"/>
    </source>
</evidence>
<evidence type="ECO:0000313" key="5">
    <source>
        <dbReference type="EMBL" id="KAJ9149201.1"/>
    </source>
</evidence>
<evidence type="ECO:0000256" key="4">
    <source>
        <dbReference type="RuleBase" id="RU366034"/>
    </source>
</evidence>
<sequence length="351" mass="39238">MAHSTHSIVLPNMLATWKWPRRINPHYGEVKQASAAWLAGFGAFSPKAQQAFDRCDFSLLASLAYPRLAKEHLRTGCDLMNLFFVIDEYTDVATESEAREMARVIMDAIRNPCQPRPDGEWIGGEIARQFWALASQTMGDTASKRFTASFDDYLDSVVTQAADRDTKRVRSIPSYLLVRRRTIGALPSFAVMEAGMIIPDAVMDLPAVMELTDVVVEMLCIGNDQVSYNKEQACGDEHNLVAIVIKQFNIDAQGALNWVAGYHAALENRFNVAYQSLPRFGGPLDLAFQSYIDGLGNWVRANDAWSFESARYFGTRGLEIMKMRTLNLLPRKTPDNQQAEVGPEMIDASLL</sequence>
<dbReference type="SUPFAM" id="SSF48576">
    <property type="entry name" value="Terpenoid synthases"/>
    <property type="match status" value="1"/>
</dbReference>
<dbReference type="SFLD" id="SFLDS00005">
    <property type="entry name" value="Isoprenoid_Synthase_Type_I"/>
    <property type="match status" value="1"/>
</dbReference>
<comment type="caution">
    <text evidence="5">The sequence shown here is derived from an EMBL/GenBank/DDBJ whole genome shotgun (WGS) entry which is preliminary data.</text>
</comment>
<dbReference type="Pfam" id="PF19086">
    <property type="entry name" value="Terpene_syn_C_2"/>
    <property type="match status" value="1"/>
</dbReference>
<keyword evidence="4" id="KW-0456">Lyase</keyword>
<dbReference type="GO" id="GO:0010333">
    <property type="term" value="F:terpene synthase activity"/>
    <property type="evidence" value="ECO:0007669"/>
    <property type="project" value="InterPro"/>
</dbReference>
<dbReference type="Gene3D" id="1.10.600.10">
    <property type="entry name" value="Farnesyl Diphosphate Synthase"/>
    <property type="match status" value="1"/>
</dbReference>
<dbReference type="PANTHER" id="PTHR35201:SF4">
    <property type="entry name" value="BETA-PINACENE SYNTHASE-RELATED"/>
    <property type="match status" value="1"/>
</dbReference>
<dbReference type="GO" id="GO:0008299">
    <property type="term" value="P:isoprenoid biosynthetic process"/>
    <property type="evidence" value="ECO:0007669"/>
    <property type="project" value="UniProtKB-ARBA"/>
</dbReference>
<dbReference type="PANTHER" id="PTHR35201">
    <property type="entry name" value="TERPENE SYNTHASE"/>
    <property type="match status" value="1"/>
</dbReference>
<evidence type="ECO:0000313" key="6">
    <source>
        <dbReference type="Proteomes" id="UP001174691"/>
    </source>
</evidence>
<dbReference type="EMBL" id="JANBVN010000081">
    <property type="protein sequence ID" value="KAJ9149201.1"/>
    <property type="molecule type" value="Genomic_DNA"/>
</dbReference>
<keyword evidence="4" id="KW-0479">Metal-binding</keyword>
<dbReference type="EC" id="4.2.3.-" evidence="4"/>
<protein>
    <recommendedName>
        <fullName evidence="4">Terpene synthase</fullName>
        <ecNumber evidence="4">4.2.3.-</ecNumber>
    </recommendedName>
</protein>
<organism evidence="5 6">
    <name type="scientific">Coniochaeta hoffmannii</name>
    <dbReference type="NCBI Taxonomy" id="91930"/>
    <lineage>
        <taxon>Eukaryota</taxon>
        <taxon>Fungi</taxon>
        <taxon>Dikarya</taxon>
        <taxon>Ascomycota</taxon>
        <taxon>Pezizomycotina</taxon>
        <taxon>Sordariomycetes</taxon>
        <taxon>Sordariomycetidae</taxon>
        <taxon>Coniochaetales</taxon>
        <taxon>Coniochaetaceae</taxon>
        <taxon>Coniochaeta</taxon>
    </lineage>
</organism>
<proteinExistence type="inferred from homology"/>
<evidence type="ECO:0000256" key="3">
    <source>
        <dbReference type="ARBA" id="ARBA00022842"/>
    </source>
</evidence>
<dbReference type="InterPro" id="IPR008949">
    <property type="entry name" value="Isoprenoid_synthase_dom_sf"/>
</dbReference>
<dbReference type="AlphaFoldDB" id="A0AA38RG70"/>
<gene>
    <name evidence="5" type="ORF">NKR19_g5765</name>
</gene>
<name>A0AA38RG70_9PEZI</name>
<keyword evidence="6" id="KW-1185">Reference proteome</keyword>
<dbReference type="SFLD" id="SFLDG01020">
    <property type="entry name" value="Terpene_Cyclase_Like_2"/>
    <property type="match status" value="1"/>
</dbReference>
<comment type="similarity">
    <text evidence="2 4">Belongs to the terpene synthase family.</text>
</comment>
<accession>A0AA38RG70</accession>
<dbReference type="Proteomes" id="UP001174691">
    <property type="component" value="Unassembled WGS sequence"/>
</dbReference>
<evidence type="ECO:0000256" key="2">
    <source>
        <dbReference type="ARBA" id="ARBA00006333"/>
    </source>
</evidence>
<reference evidence="5" key="1">
    <citation type="submission" date="2022-07" db="EMBL/GenBank/DDBJ databases">
        <title>Fungi with potential for degradation of polypropylene.</title>
        <authorList>
            <person name="Gostincar C."/>
        </authorList>
    </citation>
    <scope>NUCLEOTIDE SEQUENCE</scope>
    <source>
        <strain evidence="5">EXF-13287</strain>
    </source>
</reference>
<dbReference type="InterPro" id="IPR034686">
    <property type="entry name" value="Terpene_cyclase-like_2"/>
</dbReference>
<dbReference type="GO" id="GO:0046872">
    <property type="term" value="F:metal ion binding"/>
    <property type="evidence" value="ECO:0007669"/>
    <property type="project" value="UniProtKB-KW"/>
</dbReference>